<feature type="transmembrane region" description="Helical" evidence="1">
    <location>
        <begin position="40"/>
        <end position="63"/>
    </location>
</feature>
<keyword evidence="1" id="KW-1133">Transmembrane helix</keyword>
<keyword evidence="3" id="KW-1185">Reference proteome</keyword>
<feature type="transmembrane region" description="Helical" evidence="1">
    <location>
        <begin position="84"/>
        <end position="114"/>
    </location>
</feature>
<dbReference type="RefSeq" id="WP_266053616.1">
    <property type="nucleotide sequence ID" value="NZ_JAPFQO010000010.1"/>
</dbReference>
<accession>A0ABT3RJ15</accession>
<keyword evidence="1" id="KW-0472">Membrane</keyword>
<evidence type="ECO:0008006" key="4">
    <source>
        <dbReference type="Google" id="ProtNLM"/>
    </source>
</evidence>
<feature type="transmembrane region" description="Helical" evidence="1">
    <location>
        <begin position="12"/>
        <end position="34"/>
    </location>
</feature>
<proteinExistence type="predicted"/>
<sequence length="156" mass="17604">MFVEIVKYLSVYLVSMVKFFGGPLTGMSLGLSYIETALLTVAGMMTSVVIFSIIGQAVSKWFSARRRAMKKPMFNKKNRRIVQVWQRFGVPGVAFLTPILLTPIFGTIVVALFGAPRKNIFLHMLWSAVFWSALLNLMVFEFGQLAEGLFLSIKLW</sequence>
<comment type="caution">
    <text evidence="2">The sequence shown here is derived from an EMBL/GenBank/DDBJ whole genome shotgun (WGS) entry which is preliminary data.</text>
</comment>
<evidence type="ECO:0000313" key="2">
    <source>
        <dbReference type="EMBL" id="MCX2741426.1"/>
    </source>
</evidence>
<dbReference type="Proteomes" id="UP001207228">
    <property type="component" value="Unassembled WGS sequence"/>
</dbReference>
<evidence type="ECO:0000256" key="1">
    <source>
        <dbReference type="SAM" id="Phobius"/>
    </source>
</evidence>
<reference evidence="2 3" key="1">
    <citation type="submission" date="2022-11" db="EMBL/GenBank/DDBJ databases">
        <title>The characterization of three novel Bacteroidetes species and genomic analysis of their roles in tidal elemental geochemical cycles.</title>
        <authorList>
            <person name="Ma K.-J."/>
        </authorList>
    </citation>
    <scope>NUCLEOTIDE SEQUENCE [LARGE SCALE GENOMIC DNA]</scope>
    <source>
        <strain evidence="2 3">M82</strain>
    </source>
</reference>
<dbReference type="EMBL" id="JAPFQO010000010">
    <property type="protein sequence ID" value="MCX2741426.1"/>
    <property type="molecule type" value="Genomic_DNA"/>
</dbReference>
<organism evidence="2 3">
    <name type="scientific">Pontibacter anaerobius</name>
    <dbReference type="NCBI Taxonomy" id="2993940"/>
    <lineage>
        <taxon>Bacteria</taxon>
        <taxon>Pseudomonadati</taxon>
        <taxon>Bacteroidota</taxon>
        <taxon>Cytophagia</taxon>
        <taxon>Cytophagales</taxon>
        <taxon>Hymenobacteraceae</taxon>
        <taxon>Pontibacter</taxon>
    </lineage>
</organism>
<feature type="transmembrane region" description="Helical" evidence="1">
    <location>
        <begin position="120"/>
        <end position="140"/>
    </location>
</feature>
<keyword evidence="1" id="KW-0812">Transmembrane</keyword>
<name>A0ABT3RJ15_9BACT</name>
<protein>
    <recommendedName>
        <fullName evidence="4">DNA-binding protein</fullName>
    </recommendedName>
</protein>
<gene>
    <name evidence="2" type="ORF">OO017_15810</name>
</gene>
<evidence type="ECO:0000313" key="3">
    <source>
        <dbReference type="Proteomes" id="UP001207228"/>
    </source>
</evidence>